<protein>
    <recommendedName>
        <fullName evidence="1">beta-ketoacyl-[acyl-carrier-protein] synthase I</fullName>
        <ecNumber evidence="1">2.3.1.41</ecNumber>
    </recommendedName>
</protein>
<evidence type="ECO:0000259" key="4">
    <source>
        <dbReference type="SMART" id="SM00825"/>
    </source>
</evidence>
<dbReference type="Proteomes" id="UP000585474">
    <property type="component" value="Unassembled WGS sequence"/>
</dbReference>
<dbReference type="GO" id="GO:0006633">
    <property type="term" value="P:fatty acid biosynthetic process"/>
    <property type="evidence" value="ECO:0007669"/>
    <property type="project" value="InterPro"/>
</dbReference>
<dbReference type="InterPro" id="IPR018201">
    <property type="entry name" value="Ketoacyl_synth_AS"/>
</dbReference>
<evidence type="ECO:0000313" key="6">
    <source>
        <dbReference type="Proteomes" id="UP000585474"/>
    </source>
</evidence>
<keyword evidence="2" id="KW-0808">Transferase</keyword>
<evidence type="ECO:0000256" key="3">
    <source>
        <dbReference type="SAM" id="MobiDB-lite"/>
    </source>
</evidence>
<accession>A0A7J0FTZ0</accession>
<dbReference type="OrthoDB" id="5334845at2759"/>
<feature type="domain" description="Ketosynthase family 3 (KS3)" evidence="4">
    <location>
        <begin position="24"/>
        <end position="316"/>
    </location>
</feature>
<dbReference type="InterPro" id="IPR000794">
    <property type="entry name" value="Beta-ketoacyl_synthase"/>
</dbReference>
<dbReference type="Pfam" id="PF00109">
    <property type="entry name" value="ketoacyl-synt"/>
    <property type="match status" value="1"/>
</dbReference>
<feature type="region of interest" description="Disordered" evidence="3">
    <location>
        <begin position="310"/>
        <end position="333"/>
    </location>
</feature>
<dbReference type="EMBL" id="BJWL01000015">
    <property type="protein sequence ID" value="GFZ01398.1"/>
    <property type="molecule type" value="Genomic_DNA"/>
</dbReference>
<dbReference type="InterPro" id="IPR020841">
    <property type="entry name" value="PKS_Beta-ketoAc_synthase_dom"/>
</dbReference>
<dbReference type="AlphaFoldDB" id="A0A7J0FTZ0"/>
<dbReference type="InterPro" id="IPR014030">
    <property type="entry name" value="Ketoacyl_synth_N"/>
</dbReference>
<comment type="caution">
    <text evidence="5">The sequence shown here is derived from an EMBL/GenBank/DDBJ whole genome shotgun (WGS) entry which is preliminary data.</text>
</comment>
<proteinExistence type="predicted"/>
<dbReference type="EC" id="2.3.1.41" evidence="1"/>
<keyword evidence="6" id="KW-1185">Reference proteome</keyword>
<dbReference type="PROSITE" id="PS00606">
    <property type="entry name" value="KS3_1"/>
    <property type="match status" value="1"/>
</dbReference>
<dbReference type="SUPFAM" id="SSF53901">
    <property type="entry name" value="Thiolase-like"/>
    <property type="match status" value="2"/>
</dbReference>
<sequence>MAIAGQPAKEVTAKKRSPTKQRRVVVTGMGVETPVGDNPDVFYSNLLERVSGISEIEAFDCAHFPMILNTENLWRDQVLLNRWMGCSSTSKRMGKFMLYMLTTGKKAIVDGGITKEVMKEIDKARCGILIGSAMGGMKVFNASIKALKISHKKLNPFCVPFATTNMGSAMLAMDLGWMGPNYSISTACATSNFCILNAANHIIRGETDMMLCGGSDAAIIPIDCKALSQRNSDLQSLHAHGTLSWSSSLEDLEHAKKRGANIYAEFLGGSFTCDAYHVTEPYPEEKWHSGLAPINGSIANAPGNFQKATVAGEKPSHRPSKKATIAGKLSGLA</sequence>
<evidence type="ECO:0000313" key="5">
    <source>
        <dbReference type="EMBL" id="GFZ01398.1"/>
    </source>
</evidence>
<evidence type="ECO:0000256" key="1">
    <source>
        <dbReference type="ARBA" id="ARBA00013191"/>
    </source>
</evidence>
<feature type="region of interest" description="Disordered" evidence="3">
    <location>
        <begin position="1"/>
        <end position="20"/>
    </location>
</feature>
<dbReference type="Gene3D" id="3.40.47.10">
    <property type="match status" value="1"/>
</dbReference>
<dbReference type="PANTHER" id="PTHR11712">
    <property type="entry name" value="POLYKETIDE SYNTHASE-RELATED"/>
    <property type="match status" value="1"/>
</dbReference>
<dbReference type="PANTHER" id="PTHR11712:SF332">
    <property type="entry name" value="3-OXOACYL-[ACYL-CARRIER-PROTEIN] SYNTHASE II, CHLOROPLASTIC"/>
    <property type="match status" value="1"/>
</dbReference>
<name>A0A7J0FTZ0_9ERIC</name>
<dbReference type="GO" id="GO:0004315">
    <property type="term" value="F:3-oxoacyl-[acyl-carrier-protein] synthase activity"/>
    <property type="evidence" value="ECO:0007669"/>
    <property type="project" value="UniProtKB-EC"/>
</dbReference>
<evidence type="ECO:0000256" key="2">
    <source>
        <dbReference type="ARBA" id="ARBA00022679"/>
    </source>
</evidence>
<dbReference type="InterPro" id="IPR016039">
    <property type="entry name" value="Thiolase-like"/>
</dbReference>
<dbReference type="GO" id="GO:0005739">
    <property type="term" value="C:mitochondrion"/>
    <property type="evidence" value="ECO:0007669"/>
    <property type="project" value="TreeGrafter"/>
</dbReference>
<reference evidence="5 6" key="1">
    <citation type="submission" date="2019-07" db="EMBL/GenBank/DDBJ databases">
        <title>De Novo Assembly of kiwifruit Actinidia rufa.</title>
        <authorList>
            <person name="Sugita-Konishi S."/>
            <person name="Sato K."/>
            <person name="Mori E."/>
            <person name="Abe Y."/>
            <person name="Kisaki G."/>
            <person name="Hamano K."/>
            <person name="Suezawa K."/>
            <person name="Otani M."/>
            <person name="Fukuda T."/>
            <person name="Manabe T."/>
            <person name="Gomi K."/>
            <person name="Tabuchi M."/>
            <person name="Akimitsu K."/>
            <person name="Kataoka I."/>
        </authorList>
    </citation>
    <scope>NUCLEOTIDE SEQUENCE [LARGE SCALE GENOMIC DNA]</scope>
    <source>
        <strain evidence="6">cv. Fuchu</strain>
    </source>
</reference>
<gene>
    <name evidence="5" type="ORF">Acr_15g0000070</name>
</gene>
<dbReference type="SMART" id="SM00825">
    <property type="entry name" value="PKS_KS"/>
    <property type="match status" value="1"/>
</dbReference>
<organism evidence="5 6">
    <name type="scientific">Actinidia rufa</name>
    <dbReference type="NCBI Taxonomy" id="165716"/>
    <lineage>
        <taxon>Eukaryota</taxon>
        <taxon>Viridiplantae</taxon>
        <taxon>Streptophyta</taxon>
        <taxon>Embryophyta</taxon>
        <taxon>Tracheophyta</taxon>
        <taxon>Spermatophyta</taxon>
        <taxon>Magnoliopsida</taxon>
        <taxon>eudicotyledons</taxon>
        <taxon>Gunneridae</taxon>
        <taxon>Pentapetalae</taxon>
        <taxon>asterids</taxon>
        <taxon>Ericales</taxon>
        <taxon>Actinidiaceae</taxon>
        <taxon>Actinidia</taxon>
    </lineage>
</organism>